<dbReference type="InterPro" id="IPR011990">
    <property type="entry name" value="TPR-like_helical_dom_sf"/>
</dbReference>
<dbReference type="EMBL" id="WELI01000002">
    <property type="protein sequence ID" value="KAB7732096.1"/>
    <property type="molecule type" value="Genomic_DNA"/>
</dbReference>
<dbReference type="PROSITE" id="PS51257">
    <property type="entry name" value="PROKAR_LIPOPROTEIN"/>
    <property type="match status" value="1"/>
</dbReference>
<dbReference type="AlphaFoldDB" id="A0A7J5U326"/>
<evidence type="ECO:0000256" key="2">
    <source>
        <dbReference type="SAM" id="SignalP"/>
    </source>
</evidence>
<protein>
    <submittedName>
        <fullName evidence="3">SusD/RagB family nutrient-binding outer membrane lipoprotein</fullName>
    </submittedName>
</protein>
<feature type="region of interest" description="Disordered" evidence="1">
    <location>
        <begin position="472"/>
        <end position="495"/>
    </location>
</feature>
<sequence>MKKIHIYLLLTLTTFLATSCEKYLDVNTNPNQATSASAQLVLPQAIVGSAAITSQFNFNYGAHFGGYIANAGGFSGFGNLLNYNLVPGDYNFLWTNTYDNLQDYKYVLEQTDGKDDQAYYNAAARIMTALSYQRLVDAFNDVPYSEALKGNGNLAPKYDSGSAVYQDLINQLDQAIATINNAKFPLSLNSSSDPLFGGDMTRWKQFANTIKLRILIRMSGVAALSSFVTSKAAALDKNLGFLTADAIVNPGYVKDKPNPSWNTFGYSTTGTLANSSRISTQYVYGFYNGQKLTDPGRGSVLFKNFGVSNPATPINQLGNESNAPTVITNYSTWYTGTFSSASSISNALGVLKGPSQGQVLMLAAESSFLQAEGRLKGLLAGDPAVSFNQGITDSYTYLYKDVTNAVASNKNVATDVAKYKTDNAASYLVNFSLATTNDQKLEAIITQKYIAVAMINSEEGWNEYRRTGYPKTNPAGNGYTNIASNKSNSSRPDKLPTRVLYPSSEQSYNSANYKAINVFGDLIFWDPN</sequence>
<keyword evidence="2" id="KW-0732">Signal</keyword>
<feature type="chain" id="PRO_5029734750" evidence="2">
    <location>
        <begin position="20"/>
        <end position="528"/>
    </location>
</feature>
<evidence type="ECO:0000256" key="1">
    <source>
        <dbReference type="SAM" id="MobiDB-lite"/>
    </source>
</evidence>
<dbReference type="Pfam" id="PF12771">
    <property type="entry name" value="SusD-like_2"/>
    <property type="match status" value="1"/>
</dbReference>
<keyword evidence="3" id="KW-0449">Lipoprotein</keyword>
<reference evidence="3 4" key="1">
    <citation type="submission" date="2019-10" db="EMBL/GenBank/DDBJ databases">
        <title>Rudanella paleaurantiibacter sp. nov., isolated from sludge.</title>
        <authorList>
            <person name="Xu S.Q."/>
        </authorList>
    </citation>
    <scope>NUCLEOTIDE SEQUENCE [LARGE SCALE GENOMIC DNA]</scope>
    <source>
        <strain evidence="3 4">HX-22-17</strain>
    </source>
</reference>
<feature type="compositionally biased region" description="Polar residues" evidence="1">
    <location>
        <begin position="474"/>
        <end position="490"/>
    </location>
</feature>
<keyword evidence="4" id="KW-1185">Reference proteome</keyword>
<comment type="caution">
    <text evidence="3">The sequence shown here is derived from an EMBL/GenBank/DDBJ whole genome shotgun (WGS) entry which is preliminary data.</text>
</comment>
<organism evidence="3 4">
    <name type="scientific">Rudanella paleaurantiibacter</name>
    <dbReference type="NCBI Taxonomy" id="2614655"/>
    <lineage>
        <taxon>Bacteria</taxon>
        <taxon>Pseudomonadati</taxon>
        <taxon>Bacteroidota</taxon>
        <taxon>Cytophagia</taxon>
        <taxon>Cytophagales</taxon>
        <taxon>Cytophagaceae</taxon>
        <taxon>Rudanella</taxon>
    </lineage>
</organism>
<dbReference type="SUPFAM" id="SSF48452">
    <property type="entry name" value="TPR-like"/>
    <property type="match status" value="1"/>
</dbReference>
<feature type="signal peptide" evidence="2">
    <location>
        <begin position="1"/>
        <end position="19"/>
    </location>
</feature>
<dbReference type="Proteomes" id="UP000488299">
    <property type="component" value="Unassembled WGS sequence"/>
</dbReference>
<accession>A0A7J5U326</accession>
<proteinExistence type="predicted"/>
<dbReference type="InterPro" id="IPR041662">
    <property type="entry name" value="SusD-like_2"/>
</dbReference>
<gene>
    <name evidence="3" type="ORF">F5984_07745</name>
</gene>
<name>A0A7J5U326_9BACT</name>
<evidence type="ECO:0000313" key="4">
    <source>
        <dbReference type="Proteomes" id="UP000488299"/>
    </source>
</evidence>
<dbReference type="RefSeq" id="WP_152123670.1">
    <property type="nucleotide sequence ID" value="NZ_WELI01000002.1"/>
</dbReference>
<evidence type="ECO:0000313" key="3">
    <source>
        <dbReference type="EMBL" id="KAB7732096.1"/>
    </source>
</evidence>
<dbReference type="Gene3D" id="1.25.40.390">
    <property type="match status" value="1"/>
</dbReference>